<organism evidence="3">
    <name type="scientific">Leptosphaeria maculans (strain JN3 / isolate v23.1.3 / race Av1-4-5-6-7-8)</name>
    <name type="common">Blackleg fungus</name>
    <name type="synonym">Phoma lingam</name>
    <dbReference type="NCBI Taxonomy" id="985895"/>
    <lineage>
        <taxon>Eukaryota</taxon>
        <taxon>Fungi</taxon>
        <taxon>Dikarya</taxon>
        <taxon>Ascomycota</taxon>
        <taxon>Pezizomycotina</taxon>
        <taxon>Dothideomycetes</taxon>
        <taxon>Pleosporomycetidae</taxon>
        <taxon>Pleosporales</taxon>
        <taxon>Pleosporineae</taxon>
        <taxon>Leptosphaeriaceae</taxon>
        <taxon>Plenodomus</taxon>
        <taxon>Plenodomus lingam/Leptosphaeria maculans species complex</taxon>
    </lineage>
</organism>
<dbReference type="AlphaFoldDB" id="E5A498"/>
<keyword evidence="3" id="KW-1185">Reference proteome</keyword>
<name>E5A498_LEPMJ</name>
<protein>
    <submittedName>
        <fullName evidence="2">Predicted protein</fullName>
    </submittedName>
</protein>
<evidence type="ECO:0000313" key="3">
    <source>
        <dbReference type="Proteomes" id="UP000002668"/>
    </source>
</evidence>
<proteinExistence type="predicted"/>
<feature type="region of interest" description="Disordered" evidence="1">
    <location>
        <begin position="86"/>
        <end position="105"/>
    </location>
</feature>
<sequence>MFPEAVAQLTRYAKGLCGGEVTLHNGEFELRTIARQHYLSLFDNVIPHIKALLYEHKYNLLNQFAPDIESSRYSQYYLYLKKNAEDPAARPMRSKRQDTSASPEGTHYTLSILQLRSCKCAPKAV</sequence>
<dbReference type="VEuPathDB" id="FungiDB:LEMA_P098520.1"/>
<accession>E5A498</accession>
<dbReference type="EMBL" id="FP929133">
    <property type="protein sequence ID" value="CBX98443.1"/>
    <property type="molecule type" value="Genomic_DNA"/>
</dbReference>
<dbReference type="InParanoid" id="E5A498"/>
<reference evidence="3" key="1">
    <citation type="journal article" date="2011" name="Nat. Commun.">
        <title>Effector diversification within compartments of the Leptosphaeria maculans genome affected by Repeat-Induced Point mutations.</title>
        <authorList>
            <person name="Rouxel T."/>
            <person name="Grandaubert J."/>
            <person name="Hane J.K."/>
            <person name="Hoede C."/>
            <person name="van de Wouw A.P."/>
            <person name="Couloux A."/>
            <person name="Dominguez V."/>
            <person name="Anthouard V."/>
            <person name="Bally P."/>
            <person name="Bourras S."/>
            <person name="Cozijnsen A.J."/>
            <person name="Ciuffetti L.M."/>
            <person name="Degrave A."/>
            <person name="Dilmaghani A."/>
            <person name="Duret L."/>
            <person name="Fudal I."/>
            <person name="Goodwin S.B."/>
            <person name="Gout L."/>
            <person name="Glaser N."/>
            <person name="Linglin J."/>
            <person name="Kema G.H.J."/>
            <person name="Lapalu N."/>
            <person name="Lawrence C.B."/>
            <person name="May K."/>
            <person name="Meyer M."/>
            <person name="Ollivier B."/>
            <person name="Poulain J."/>
            <person name="Schoch C.L."/>
            <person name="Simon A."/>
            <person name="Spatafora J.W."/>
            <person name="Stachowiak A."/>
            <person name="Turgeon B.G."/>
            <person name="Tyler B.M."/>
            <person name="Vincent D."/>
            <person name="Weissenbach J."/>
            <person name="Amselem J."/>
            <person name="Quesneville H."/>
            <person name="Oliver R.P."/>
            <person name="Wincker P."/>
            <person name="Balesdent M.-H."/>
            <person name="Howlett B.J."/>
        </authorList>
    </citation>
    <scope>NUCLEOTIDE SEQUENCE [LARGE SCALE GENOMIC DNA]</scope>
    <source>
        <strain evidence="3">JN3 / isolate v23.1.3 / race Av1-4-5-6-7-8</strain>
    </source>
</reference>
<dbReference type="HOGENOM" id="CLU_1993020_0_0_1"/>
<evidence type="ECO:0000313" key="2">
    <source>
        <dbReference type="EMBL" id="CBX98443.1"/>
    </source>
</evidence>
<gene>
    <name evidence="2" type="ORF">LEMA_P098520.1</name>
</gene>
<dbReference type="Proteomes" id="UP000002668">
    <property type="component" value="Genome"/>
</dbReference>
<evidence type="ECO:0000256" key="1">
    <source>
        <dbReference type="SAM" id="MobiDB-lite"/>
    </source>
</evidence>